<dbReference type="Gene3D" id="1.20.1250.20">
    <property type="entry name" value="MFS general substrate transporter like domains"/>
    <property type="match status" value="2"/>
</dbReference>
<sequence>MTEEKFRWENFTIDLGIDIFEKVDFDPPRPPEEKPPEVPEIPDTGFKLPGFEVPTPGFNWRTFDLAKSNPTLFLKIVTKIIKEVSYRAAQRAGQALDPRNIDFSKFKDGFNLTDYDPSVVLRVKEYLLDKIKKFKDTYDTIDAEGRNISQWRNVTVEDLELTNITWNGQIHGRIKILERPADHYYTNTEKAILFGIVAAGALFFIFPLSWSIRRLGCRKTFTIVGLISAFATALCPLAAYLGFVPFVIVRFIQGIGFAACMPTVGCVTSAWAKLTENGLFNGALTGFIQLAPVITMPMSGLLCASFLGWRAVYYIHAIITLLLIVTWWLLYRDSPSEISPRKVSVSELRQIQNGKAVDGRRKHNTVKLPLKEIFTNAGVWAVWIAAIGNMYSIQMVVVFAPTFIKEVLKYPIVNVGFAAAFPTLLQFIVKLAAGSYSDKVKLGETPKVRIFNSIAFIGMGTFLILLAIFASQDTSVLAIIFLILSATILGFNTGGFFKSATLIGRQHSHFVNAIVQIIMCVAMLTMPFLVYSITTENTPGQWAAVFIIHAILLFVTNAIFCIFGQGTAAAFTQINEDPNRLSSTKMSNADQTKPIIKEPKFQDLNASENNA</sequence>
<dbReference type="PROSITE" id="PS50850">
    <property type="entry name" value="MFS"/>
    <property type="match status" value="1"/>
</dbReference>
<dbReference type="PANTHER" id="PTHR45757">
    <property type="entry name" value="PROTEIN CBG23364-RELATED"/>
    <property type="match status" value="1"/>
</dbReference>
<dbReference type="InterPro" id="IPR020846">
    <property type="entry name" value="MFS_dom"/>
</dbReference>
<feature type="transmembrane region" description="Helical" evidence="2">
    <location>
        <begin position="410"/>
        <end position="429"/>
    </location>
</feature>
<feature type="transmembrane region" description="Helical" evidence="2">
    <location>
        <begin position="476"/>
        <end position="497"/>
    </location>
</feature>
<feature type="transmembrane region" description="Helical" evidence="2">
    <location>
        <begin position="377"/>
        <end position="404"/>
    </location>
</feature>
<dbReference type="Pfam" id="PF07690">
    <property type="entry name" value="MFS_1"/>
    <property type="match status" value="1"/>
</dbReference>
<keyword evidence="2" id="KW-1133">Transmembrane helix</keyword>
<feature type="transmembrane region" description="Helical" evidence="2">
    <location>
        <begin position="221"/>
        <end position="241"/>
    </location>
</feature>
<reference evidence="5" key="1">
    <citation type="submission" date="2022-11" db="UniProtKB">
        <authorList>
            <consortium name="WormBaseParasite"/>
        </authorList>
    </citation>
    <scope>IDENTIFICATION</scope>
</reference>
<dbReference type="WBParaSite" id="ACRNAN_scaffold478.g28901.t2">
    <property type="protein sequence ID" value="ACRNAN_scaffold478.g28901.t2"/>
    <property type="gene ID" value="ACRNAN_scaffold478.g28901"/>
</dbReference>
<dbReference type="SUPFAM" id="SSF103473">
    <property type="entry name" value="MFS general substrate transporter"/>
    <property type="match status" value="1"/>
</dbReference>
<evidence type="ECO:0000256" key="1">
    <source>
        <dbReference type="ARBA" id="ARBA00004141"/>
    </source>
</evidence>
<evidence type="ECO:0000313" key="5">
    <source>
        <dbReference type="WBParaSite" id="ACRNAN_scaffold478.g28901.t2"/>
    </source>
</evidence>
<dbReference type="GO" id="GO:0022857">
    <property type="term" value="F:transmembrane transporter activity"/>
    <property type="evidence" value="ECO:0007669"/>
    <property type="project" value="InterPro"/>
</dbReference>
<protein>
    <submittedName>
        <fullName evidence="5">Major facilitator superfamily (MFS) profile domain-containing protein</fullName>
    </submittedName>
</protein>
<dbReference type="InterPro" id="IPR036259">
    <property type="entry name" value="MFS_trans_sf"/>
</dbReference>
<keyword evidence="2" id="KW-0472">Membrane</keyword>
<name>A0A914DY99_9BILA</name>
<dbReference type="AlphaFoldDB" id="A0A914DY99"/>
<keyword evidence="2" id="KW-0812">Transmembrane</keyword>
<feature type="domain" description="Major facilitator superfamily (MFS) profile" evidence="3">
    <location>
        <begin position="146"/>
        <end position="568"/>
    </location>
</feature>
<proteinExistence type="predicted"/>
<feature type="transmembrane region" description="Helical" evidence="2">
    <location>
        <begin position="509"/>
        <end position="530"/>
    </location>
</feature>
<feature type="transmembrane region" description="Helical" evidence="2">
    <location>
        <begin position="450"/>
        <end position="470"/>
    </location>
</feature>
<organism evidence="4 5">
    <name type="scientific">Acrobeloides nanus</name>
    <dbReference type="NCBI Taxonomy" id="290746"/>
    <lineage>
        <taxon>Eukaryota</taxon>
        <taxon>Metazoa</taxon>
        <taxon>Ecdysozoa</taxon>
        <taxon>Nematoda</taxon>
        <taxon>Chromadorea</taxon>
        <taxon>Rhabditida</taxon>
        <taxon>Tylenchina</taxon>
        <taxon>Cephalobomorpha</taxon>
        <taxon>Cephaloboidea</taxon>
        <taxon>Cephalobidae</taxon>
        <taxon>Acrobeloides</taxon>
    </lineage>
</organism>
<evidence type="ECO:0000313" key="4">
    <source>
        <dbReference type="Proteomes" id="UP000887540"/>
    </source>
</evidence>
<feature type="transmembrane region" description="Helical" evidence="2">
    <location>
        <begin position="191"/>
        <end position="209"/>
    </location>
</feature>
<feature type="transmembrane region" description="Helical" evidence="2">
    <location>
        <begin position="284"/>
        <end position="307"/>
    </location>
</feature>
<evidence type="ECO:0000256" key="2">
    <source>
        <dbReference type="SAM" id="Phobius"/>
    </source>
</evidence>
<dbReference type="GO" id="GO:0016020">
    <property type="term" value="C:membrane"/>
    <property type="evidence" value="ECO:0007669"/>
    <property type="project" value="UniProtKB-SubCell"/>
</dbReference>
<keyword evidence="4" id="KW-1185">Reference proteome</keyword>
<evidence type="ECO:0000259" key="3">
    <source>
        <dbReference type="PROSITE" id="PS50850"/>
    </source>
</evidence>
<feature type="transmembrane region" description="Helical" evidence="2">
    <location>
        <begin position="247"/>
        <end position="272"/>
    </location>
</feature>
<feature type="transmembrane region" description="Helical" evidence="2">
    <location>
        <begin position="313"/>
        <end position="331"/>
    </location>
</feature>
<accession>A0A914DY99</accession>
<dbReference type="InterPro" id="IPR011701">
    <property type="entry name" value="MFS"/>
</dbReference>
<dbReference type="Proteomes" id="UP000887540">
    <property type="component" value="Unplaced"/>
</dbReference>
<feature type="transmembrane region" description="Helical" evidence="2">
    <location>
        <begin position="542"/>
        <end position="563"/>
    </location>
</feature>
<comment type="subcellular location">
    <subcellularLocation>
        <location evidence="1">Membrane</location>
        <topology evidence="1">Multi-pass membrane protein</topology>
    </subcellularLocation>
</comment>